<organism evidence="2 3">
    <name type="scientific">Herbaspirillum lusitanum</name>
    <dbReference type="NCBI Taxonomy" id="213312"/>
    <lineage>
        <taxon>Bacteria</taxon>
        <taxon>Pseudomonadati</taxon>
        <taxon>Pseudomonadota</taxon>
        <taxon>Betaproteobacteria</taxon>
        <taxon>Burkholderiales</taxon>
        <taxon>Oxalobacteraceae</taxon>
        <taxon>Herbaspirillum</taxon>
    </lineage>
</organism>
<dbReference type="Proteomes" id="UP001629246">
    <property type="component" value="Unassembled WGS sequence"/>
</dbReference>
<keyword evidence="1" id="KW-0732">Signal</keyword>
<name>A0ABW9A451_9BURK</name>
<feature type="chain" id="PRO_5047424942" description="Lipoprotein" evidence="1">
    <location>
        <begin position="20"/>
        <end position="285"/>
    </location>
</feature>
<evidence type="ECO:0008006" key="4">
    <source>
        <dbReference type="Google" id="ProtNLM"/>
    </source>
</evidence>
<feature type="signal peptide" evidence="1">
    <location>
        <begin position="1"/>
        <end position="19"/>
    </location>
</feature>
<evidence type="ECO:0000313" key="3">
    <source>
        <dbReference type="Proteomes" id="UP001629246"/>
    </source>
</evidence>
<evidence type="ECO:0000313" key="2">
    <source>
        <dbReference type="EMBL" id="MFL9922625.1"/>
    </source>
</evidence>
<proteinExistence type="predicted"/>
<reference evidence="2 3" key="1">
    <citation type="journal article" date="2024" name="Chem. Sci.">
        <title>Discovery of megapolipeptins by genome mining of a Burkholderiales bacteria collection.</title>
        <authorList>
            <person name="Paulo B.S."/>
            <person name="Recchia M.J.J."/>
            <person name="Lee S."/>
            <person name="Fergusson C.H."/>
            <person name="Romanowski S.B."/>
            <person name="Hernandez A."/>
            <person name="Krull N."/>
            <person name="Liu D.Y."/>
            <person name="Cavanagh H."/>
            <person name="Bos A."/>
            <person name="Gray C.A."/>
            <person name="Murphy B.T."/>
            <person name="Linington R.G."/>
            <person name="Eustaquio A.S."/>
        </authorList>
    </citation>
    <scope>NUCLEOTIDE SEQUENCE [LARGE SCALE GENOMIC DNA]</scope>
    <source>
        <strain evidence="2 3">RL21-008-BIB-A</strain>
    </source>
</reference>
<dbReference type="PROSITE" id="PS51257">
    <property type="entry name" value="PROKAR_LIPOPROTEIN"/>
    <property type="match status" value="1"/>
</dbReference>
<sequence>MLKNICAMAAIAIGLVGCAAPAHIPLSEENAKKIQVVNVRSMVVQDEVIARADPSNISAGMGGGLIPALIDASVTASRQEKLQTAMESFYESIDDYDFRSIYWSELSTELRERYPLKIKTIVTTPRGMSYRQEQALAPTLNDNEGEMLMATIYFLSPDLRTLTVSTRARLLMKGALDPVYKNTFTYQSSIVGTGGEQSAKSWSEGGGKPFLEKLREGVHETLAMLTIDMKNNAPVPANAEKVTAKYNFGEISSGDRNSVKGSLVEKHGDRIVLRNDAGELFSVLP</sequence>
<keyword evidence="3" id="KW-1185">Reference proteome</keyword>
<gene>
    <name evidence="2" type="ORF">PQR62_00010</name>
</gene>
<dbReference type="EMBL" id="JAQQFM010000001">
    <property type="protein sequence ID" value="MFL9922625.1"/>
    <property type="molecule type" value="Genomic_DNA"/>
</dbReference>
<dbReference type="RefSeq" id="WP_408153501.1">
    <property type="nucleotide sequence ID" value="NZ_JAQQFM010000001.1"/>
</dbReference>
<comment type="caution">
    <text evidence="2">The sequence shown here is derived from an EMBL/GenBank/DDBJ whole genome shotgun (WGS) entry which is preliminary data.</text>
</comment>
<accession>A0ABW9A451</accession>
<protein>
    <recommendedName>
        <fullName evidence="4">Lipoprotein</fullName>
    </recommendedName>
</protein>
<evidence type="ECO:0000256" key="1">
    <source>
        <dbReference type="SAM" id="SignalP"/>
    </source>
</evidence>